<reference evidence="1" key="1">
    <citation type="submission" date="2018-11" db="EMBL/GenBank/DDBJ databases">
        <authorList>
            <person name="Grassa J C."/>
        </authorList>
    </citation>
    <scope>NUCLEOTIDE SEQUENCE [LARGE SCALE GENOMIC DNA]</scope>
</reference>
<sequence>MPLMATKIRRIASSRPQSQKWRLQFFEAEPGPLSSTNKERMVQELAELGTIEICDSESTVSACEHLVHSRQLDVGGEMGRSGRFISSCSRSRLTTTMHDLEVAGTQVNSERTSAFIGSQCTEGKRREAKGEDRQASFLAILGQTSGGGKSFSSGGDVANLEEVLKVLDKVADESTTPTASTAPNV</sequence>
<dbReference type="Proteomes" id="UP000596661">
    <property type="component" value="Chromosome 5"/>
</dbReference>
<reference evidence="1" key="2">
    <citation type="submission" date="2021-03" db="UniProtKB">
        <authorList>
            <consortium name="EnsemblPlants"/>
        </authorList>
    </citation>
    <scope>IDENTIFICATION</scope>
</reference>
<accession>A0A803PL81</accession>
<evidence type="ECO:0000313" key="1">
    <source>
        <dbReference type="EnsemblPlants" id="cds.evm.model.05.1413"/>
    </source>
</evidence>
<dbReference type="AlphaFoldDB" id="A0A803PL81"/>
<organism evidence="1 2">
    <name type="scientific">Cannabis sativa</name>
    <name type="common">Hemp</name>
    <name type="synonym">Marijuana</name>
    <dbReference type="NCBI Taxonomy" id="3483"/>
    <lineage>
        <taxon>Eukaryota</taxon>
        <taxon>Viridiplantae</taxon>
        <taxon>Streptophyta</taxon>
        <taxon>Embryophyta</taxon>
        <taxon>Tracheophyta</taxon>
        <taxon>Spermatophyta</taxon>
        <taxon>Magnoliopsida</taxon>
        <taxon>eudicotyledons</taxon>
        <taxon>Gunneridae</taxon>
        <taxon>Pentapetalae</taxon>
        <taxon>rosids</taxon>
        <taxon>fabids</taxon>
        <taxon>Rosales</taxon>
        <taxon>Cannabaceae</taxon>
        <taxon>Cannabis</taxon>
    </lineage>
</organism>
<dbReference type="Gramene" id="evm.model.05.1413">
    <property type="protein sequence ID" value="cds.evm.model.05.1413"/>
    <property type="gene ID" value="evm.TU.05.1413"/>
</dbReference>
<dbReference type="EMBL" id="UZAU01000536">
    <property type="status" value="NOT_ANNOTATED_CDS"/>
    <property type="molecule type" value="Genomic_DNA"/>
</dbReference>
<protein>
    <submittedName>
        <fullName evidence="1">Uncharacterized protein</fullName>
    </submittedName>
</protein>
<evidence type="ECO:0000313" key="2">
    <source>
        <dbReference type="Proteomes" id="UP000596661"/>
    </source>
</evidence>
<keyword evidence="2" id="KW-1185">Reference proteome</keyword>
<dbReference type="EnsemblPlants" id="evm.model.05.1413">
    <property type="protein sequence ID" value="cds.evm.model.05.1413"/>
    <property type="gene ID" value="evm.TU.05.1413"/>
</dbReference>
<proteinExistence type="predicted"/>
<name>A0A803PL81_CANSA</name>